<keyword evidence="2" id="KW-1185">Reference proteome</keyword>
<gene>
    <name evidence="1" type="ORF">ACFQDI_21030</name>
</gene>
<protein>
    <submittedName>
        <fullName evidence="1">Uncharacterized protein</fullName>
    </submittedName>
</protein>
<evidence type="ECO:0000313" key="2">
    <source>
        <dbReference type="Proteomes" id="UP001596052"/>
    </source>
</evidence>
<organism evidence="1 2">
    <name type="scientific">Prosthecobacter fluviatilis</name>
    <dbReference type="NCBI Taxonomy" id="445931"/>
    <lineage>
        <taxon>Bacteria</taxon>
        <taxon>Pseudomonadati</taxon>
        <taxon>Verrucomicrobiota</taxon>
        <taxon>Verrucomicrobiia</taxon>
        <taxon>Verrucomicrobiales</taxon>
        <taxon>Verrucomicrobiaceae</taxon>
        <taxon>Prosthecobacter</taxon>
    </lineage>
</organism>
<reference evidence="2" key="1">
    <citation type="journal article" date="2019" name="Int. J. Syst. Evol. Microbiol.">
        <title>The Global Catalogue of Microorganisms (GCM) 10K type strain sequencing project: providing services to taxonomists for standard genome sequencing and annotation.</title>
        <authorList>
            <consortium name="The Broad Institute Genomics Platform"/>
            <consortium name="The Broad Institute Genome Sequencing Center for Infectious Disease"/>
            <person name="Wu L."/>
            <person name="Ma J."/>
        </authorList>
    </citation>
    <scope>NUCLEOTIDE SEQUENCE [LARGE SCALE GENOMIC DNA]</scope>
    <source>
        <strain evidence="2">CGMCC 4.1469</strain>
    </source>
</reference>
<accession>A0ABW0KVE4</accession>
<dbReference type="Proteomes" id="UP001596052">
    <property type="component" value="Unassembled WGS sequence"/>
</dbReference>
<name>A0ABW0KVE4_9BACT</name>
<evidence type="ECO:0000313" key="1">
    <source>
        <dbReference type="EMBL" id="MFC5457365.1"/>
    </source>
</evidence>
<dbReference type="RefSeq" id="WP_377170591.1">
    <property type="nucleotide sequence ID" value="NZ_JBHSMQ010000010.1"/>
</dbReference>
<comment type="caution">
    <text evidence="1">The sequence shown here is derived from an EMBL/GenBank/DDBJ whole genome shotgun (WGS) entry which is preliminary data.</text>
</comment>
<sequence>MPLFPASTAPAMRQYLSLILGLSLFQLSTPLARTQETAAGLQAVLEKAYYKWRDAMQRKDAPAWAASITRYRQTVIRNMVVSERQTFPDAVFASEVQPPDLAGLRLLEAQAVGDTAHLVYFGRIDMGQDKELIRENLLKLKFGRENGVWKYDSNRISRLDGAPDMVKELQAGKRPDFLDTPEYTPPGSMPPVPPLCRVPDYKAGSKLQSFGYETVMSMNGTDYEPVRDGLDQQILIGGLVKGHNEITLRIKPVPRPEGEKPVLQIRVYLLSKDPGKPGTEVLRWQAPESGAPAQVTLPIEVKS</sequence>
<proteinExistence type="predicted"/>
<dbReference type="EMBL" id="JBHSMQ010000010">
    <property type="protein sequence ID" value="MFC5457365.1"/>
    <property type="molecule type" value="Genomic_DNA"/>
</dbReference>